<organism evidence="1 2">
    <name type="scientific">Alkalibacterium gilvum</name>
    <dbReference type="NCBI Taxonomy" id="1130080"/>
    <lineage>
        <taxon>Bacteria</taxon>
        <taxon>Bacillati</taxon>
        <taxon>Bacillota</taxon>
        <taxon>Bacilli</taxon>
        <taxon>Lactobacillales</taxon>
        <taxon>Carnobacteriaceae</taxon>
        <taxon>Alkalibacterium</taxon>
    </lineage>
</organism>
<dbReference type="RefSeq" id="WP_177170527.1">
    <property type="nucleotide sequence ID" value="NZ_FNYW01000022.1"/>
</dbReference>
<evidence type="ECO:0000313" key="1">
    <source>
        <dbReference type="EMBL" id="SEI81421.1"/>
    </source>
</evidence>
<evidence type="ECO:0000313" key="2">
    <source>
        <dbReference type="Proteomes" id="UP000198564"/>
    </source>
</evidence>
<keyword evidence="2" id="KW-1185">Reference proteome</keyword>
<accession>A0A1H6TN44</accession>
<gene>
    <name evidence="1" type="ORF">SAMN04488113_12229</name>
</gene>
<dbReference type="EMBL" id="FNYW01000022">
    <property type="protein sequence ID" value="SEI81421.1"/>
    <property type="molecule type" value="Genomic_DNA"/>
</dbReference>
<proteinExistence type="predicted"/>
<name>A0A1H6TN44_9LACT</name>
<dbReference type="AlphaFoldDB" id="A0A1H6TN44"/>
<reference evidence="2" key="1">
    <citation type="submission" date="2016-10" db="EMBL/GenBank/DDBJ databases">
        <authorList>
            <person name="Varghese N."/>
            <person name="Submissions S."/>
        </authorList>
    </citation>
    <scope>NUCLEOTIDE SEQUENCE [LARGE SCALE GENOMIC DNA]</scope>
    <source>
        <strain evidence="2">DSM 25751</strain>
    </source>
</reference>
<dbReference type="Proteomes" id="UP000198564">
    <property type="component" value="Unassembled WGS sequence"/>
</dbReference>
<protein>
    <submittedName>
        <fullName evidence="1">Uncharacterized protein</fullName>
    </submittedName>
</protein>
<sequence length="48" mass="5509">MLTDKQISDLVQLLEECKENNMSLGIAEVTRLIYPLSKKAKQEKTTEK</sequence>